<gene>
    <name evidence="2" type="ORF">GGR14_003781</name>
</gene>
<evidence type="ECO:0000256" key="1">
    <source>
        <dbReference type="SAM" id="SignalP"/>
    </source>
</evidence>
<evidence type="ECO:0000313" key="3">
    <source>
        <dbReference type="Proteomes" id="UP000546007"/>
    </source>
</evidence>
<comment type="caution">
    <text evidence="2">The sequence shown here is derived from an EMBL/GenBank/DDBJ whole genome shotgun (WGS) entry which is preliminary data.</text>
</comment>
<protein>
    <recommendedName>
        <fullName evidence="4">DUF4925 domain-containing protein</fullName>
    </recommendedName>
</protein>
<dbReference type="OrthoDB" id="1100513at2"/>
<evidence type="ECO:0000313" key="2">
    <source>
        <dbReference type="EMBL" id="MBB4027964.1"/>
    </source>
</evidence>
<feature type="chain" id="PRO_5030526157" description="DUF4925 domain-containing protein" evidence="1">
    <location>
        <begin position="22"/>
        <end position="347"/>
    </location>
</feature>
<dbReference type="Pfam" id="PF16272">
    <property type="entry name" value="DUF4925"/>
    <property type="match status" value="1"/>
</dbReference>
<sequence length="347" mass="38286">MMKNKFLVLMILGIVFITSCSDDDDKDSPKDFNGIYSTTSTERVLDLRYSDVVFIGKSVDFNSVDGKSATLKLQGVVPGESETVFSDVQLVENNSVYTFVAENKNDVRTVALEGSIVKGKLTVDVDVKFVQNELMKKWKLSTVKMTWLPKDYYLVEGKLNTGGVATLLSLGGGMLLKQYLQDVAFLEDGNIVATYNAAVATDENPEPDADWRLSELNLAHYYVKDDICYVYPNVEMIMQQVEADKIGRSTGSDPMLSLLEQLLTGGIPVYFEITKGTGTKADAIYMYLNEVLLKSLKPLIPFIGGLVPGDYEIPILKVPMQPIIDNLPGALDVTTELKVGLKCNAIE</sequence>
<reference evidence="2 3" key="1">
    <citation type="submission" date="2020-08" db="EMBL/GenBank/DDBJ databases">
        <title>Genomic Encyclopedia of Type Strains, Phase IV (KMG-IV): sequencing the most valuable type-strain genomes for metagenomic binning, comparative biology and taxonomic classification.</title>
        <authorList>
            <person name="Goeker M."/>
        </authorList>
    </citation>
    <scope>NUCLEOTIDE SEQUENCE [LARGE SCALE GENOMIC DNA]</scope>
    <source>
        <strain evidence="2 3">DSM 105721</strain>
    </source>
</reference>
<proteinExistence type="predicted"/>
<dbReference type="Proteomes" id="UP000546007">
    <property type="component" value="Unassembled WGS sequence"/>
</dbReference>
<dbReference type="InterPro" id="IPR032573">
    <property type="entry name" value="DUF4925"/>
</dbReference>
<dbReference type="GeneID" id="93099922"/>
<keyword evidence="1" id="KW-0732">Signal</keyword>
<organism evidence="2 3">
    <name type="scientific">Butyricimonas faecihominis</name>
    <dbReference type="NCBI Taxonomy" id="1472416"/>
    <lineage>
        <taxon>Bacteria</taxon>
        <taxon>Pseudomonadati</taxon>
        <taxon>Bacteroidota</taxon>
        <taxon>Bacteroidia</taxon>
        <taxon>Bacteroidales</taxon>
        <taxon>Odoribacteraceae</taxon>
        <taxon>Butyricimonas</taxon>
    </lineage>
</organism>
<dbReference type="AlphaFoldDB" id="A0A7W6N0G7"/>
<feature type="signal peptide" evidence="1">
    <location>
        <begin position="1"/>
        <end position="21"/>
    </location>
</feature>
<keyword evidence="3" id="KW-1185">Reference proteome</keyword>
<dbReference type="RefSeq" id="WP_151412186.1">
    <property type="nucleotide sequence ID" value="NZ_AP028155.1"/>
</dbReference>
<evidence type="ECO:0008006" key="4">
    <source>
        <dbReference type="Google" id="ProtNLM"/>
    </source>
</evidence>
<name>A0A7W6N0G7_9BACT</name>
<dbReference type="EMBL" id="JACIES010000014">
    <property type="protein sequence ID" value="MBB4027964.1"/>
    <property type="molecule type" value="Genomic_DNA"/>
</dbReference>
<accession>A0A7W6N0G7</accession>
<dbReference type="PROSITE" id="PS51257">
    <property type="entry name" value="PROKAR_LIPOPROTEIN"/>
    <property type="match status" value="1"/>
</dbReference>